<feature type="domain" description="Reverse transcriptase RNase H-like" evidence="7">
    <location>
        <begin position="5"/>
        <end position="90"/>
    </location>
</feature>
<keyword evidence="4" id="KW-0255">Endonuclease</keyword>
<reference evidence="8" key="2">
    <citation type="submission" date="2025-09" db="UniProtKB">
        <authorList>
            <consortium name="Ensembl"/>
        </authorList>
    </citation>
    <scope>IDENTIFICATION</scope>
</reference>
<organism evidence="8 9">
    <name type="scientific">Accipiter nisus</name>
    <name type="common">Eurasian sparrowhawk</name>
    <dbReference type="NCBI Taxonomy" id="211598"/>
    <lineage>
        <taxon>Eukaryota</taxon>
        <taxon>Metazoa</taxon>
        <taxon>Chordata</taxon>
        <taxon>Craniata</taxon>
        <taxon>Vertebrata</taxon>
        <taxon>Euteleostomi</taxon>
        <taxon>Archelosauria</taxon>
        <taxon>Archosauria</taxon>
        <taxon>Dinosauria</taxon>
        <taxon>Saurischia</taxon>
        <taxon>Theropoda</taxon>
        <taxon>Coelurosauria</taxon>
        <taxon>Aves</taxon>
        <taxon>Neognathae</taxon>
        <taxon>Neoaves</taxon>
        <taxon>Telluraves</taxon>
        <taxon>Accipitrimorphae</taxon>
        <taxon>Accipitriformes</taxon>
        <taxon>Accipitridae</taxon>
        <taxon>Accipitrinae</taxon>
        <taxon>Accipiter</taxon>
    </lineage>
</organism>
<dbReference type="Proteomes" id="UP000694541">
    <property type="component" value="Unplaced"/>
</dbReference>
<dbReference type="GO" id="GO:0003964">
    <property type="term" value="F:RNA-directed DNA polymerase activity"/>
    <property type="evidence" value="ECO:0007669"/>
    <property type="project" value="UniProtKB-KW"/>
</dbReference>
<dbReference type="SUPFAM" id="SSF56672">
    <property type="entry name" value="DNA/RNA polymerases"/>
    <property type="match status" value="1"/>
</dbReference>
<reference evidence="8" key="1">
    <citation type="submission" date="2025-08" db="UniProtKB">
        <authorList>
            <consortium name="Ensembl"/>
        </authorList>
    </citation>
    <scope>IDENTIFICATION</scope>
</reference>
<evidence type="ECO:0000256" key="1">
    <source>
        <dbReference type="ARBA" id="ARBA00022679"/>
    </source>
</evidence>
<evidence type="ECO:0000256" key="5">
    <source>
        <dbReference type="ARBA" id="ARBA00022801"/>
    </source>
</evidence>
<evidence type="ECO:0000259" key="7">
    <source>
        <dbReference type="Pfam" id="PF17917"/>
    </source>
</evidence>
<dbReference type="Pfam" id="PF17917">
    <property type="entry name" value="RT_RNaseH"/>
    <property type="match status" value="1"/>
</dbReference>
<dbReference type="InterPro" id="IPR041373">
    <property type="entry name" value="RT_RNaseH"/>
</dbReference>
<evidence type="ECO:0000256" key="6">
    <source>
        <dbReference type="ARBA" id="ARBA00022918"/>
    </source>
</evidence>
<dbReference type="InterPro" id="IPR043502">
    <property type="entry name" value="DNA/RNA_pol_sf"/>
</dbReference>
<keyword evidence="3" id="KW-0540">Nuclease</keyword>
<name>A0A8B9ND86_9AVES</name>
<dbReference type="Gene3D" id="3.10.20.370">
    <property type="match status" value="1"/>
</dbReference>
<keyword evidence="2" id="KW-0548">Nucleotidyltransferase</keyword>
<protein>
    <recommendedName>
        <fullName evidence="7">Reverse transcriptase RNase H-like domain-containing protein</fullName>
    </recommendedName>
</protein>
<dbReference type="AlphaFoldDB" id="A0A8B9ND86"/>
<dbReference type="Ensembl" id="ENSANIT00000020974.1">
    <property type="protein sequence ID" value="ENSANIP00000020296.1"/>
    <property type="gene ID" value="ENSANIG00000013827.1"/>
</dbReference>
<evidence type="ECO:0000256" key="2">
    <source>
        <dbReference type="ARBA" id="ARBA00022695"/>
    </source>
</evidence>
<keyword evidence="5" id="KW-0378">Hydrolase</keyword>
<dbReference type="GO" id="GO:0016787">
    <property type="term" value="F:hydrolase activity"/>
    <property type="evidence" value="ECO:0007669"/>
    <property type="project" value="UniProtKB-KW"/>
</dbReference>
<accession>A0A8B9ND86</accession>
<proteinExistence type="predicted"/>
<evidence type="ECO:0000256" key="4">
    <source>
        <dbReference type="ARBA" id="ARBA00022759"/>
    </source>
</evidence>
<keyword evidence="1" id="KW-0808">Transferase</keyword>
<evidence type="ECO:0000256" key="3">
    <source>
        <dbReference type="ARBA" id="ARBA00022722"/>
    </source>
</evidence>
<evidence type="ECO:0000313" key="9">
    <source>
        <dbReference type="Proteomes" id="UP000694541"/>
    </source>
</evidence>
<sequence length="130" mass="14606">VALGVLAQFLGGQWRAVAYFSEQLDNVSQGWPSCLKAVASTVLLIQETRKLTLGQKITMYVPHMVDTVLQQKGRHWLSPSRMLKYQVVLLEQDDIDLKTTSIVNPAVFLSTDQVESPPEHDCLQTVEETH</sequence>
<dbReference type="GO" id="GO:0004519">
    <property type="term" value="F:endonuclease activity"/>
    <property type="evidence" value="ECO:0007669"/>
    <property type="project" value="UniProtKB-KW"/>
</dbReference>
<evidence type="ECO:0000313" key="8">
    <source>
        <dbReference type="Ensembl" id="ENSANIP00000020296.1"/>
    </source>
</evidence>
<keyword evidence="6" id="KW-0695">RNA-directed DNA polymerase</keyword>
<keyword evidence="9" id="KW-1185">Reference proteome</keyword>